<dbReference type="EMBL" id="OP432684">
    <property type="protein sequence ID" value="UZG65882.1"/>
    <property type="molecule type" value="Genomic_DNA"/>
</dbReference>
<reference evidence="2" key="1">
    <citation type="submission" date="2022-09" db="EMBL/GenBank/DDBJ databases">
        <title>Strategy of Micro-environmental Adaptation to Cold Seep among Different Brittle Stars Colonization.</title>
        <authorList>
            <person name="Ma S."/>
        </authorList>
    </citation>
    <scope>NUCLEOTIDE SEQUENCE</scope>
</reference>
<feature type="transmembrane region" description="Helical" evidence="1">
    <location>
        <begin position="6"/>
        <end position="27"/>
    </location>
</feature>
<dbReference type="GeneID" id="76815546"/>
<name>A0A9E8ICY7_9ECHI</name>
<keyword evidence="2" id="KW-0496">Mitochondrion</keyword>
<keyword evidence="1" id="KW-0812">Transmembrane</keyword>
<organism evidence="2">
    <name type="scientific">Ophiophthalmus serratus</name>
    <dbReference type="NCBI Taxonomy" id="2993811"/>
    <lineage>
        <taxon>Eukaryota</taxon>
        <taxon>Metazoa</taxon>
        <taxon>Echinodermata</taxon>
        <taxon>Eleutherozoa</taxon>
        <taxon>Asterozoa</taxon>
        <taxon>Ophiuroidea</taxon>
        <taxon>Myophiuroidea</taxon>
        <taxon>Metophiurida</taxon>
        <taxon>Ophintegrida</taxon>
        <taxon>Amphilepidida</taxon>
        <taxon>Ophiurina</taxon>
        <taxon>Ophiacanthidae</taxon>
        <taxon>Ophiophthalmus</taxon>
    </lineage>
</organism>
<dbReference type="CTD" id="4509"/>
<accession>A0A9E8ICY7</accession>
<proteinExistence type="predicted"/>
<gene>
    <name evidence="2" type="primary">ATP8</name>
</gene>
<dbReference type="RefSeq" id="YP_010570394.1">
    <property type="nucleotide sequence ID" value="NC_068735.1"/>
</dbReference>
<keyword evidence="1" id="KW-0472">Membrane</keyword>
<dbReference type="AlphaFoldDB" id="A0A9E8ICY7"/>
<protein>
    <submittedName>
        <fullName evidence="2">ATP synthase F0 subunit 8</fullName>
    </submittedName>
</protein>
<evidence type="ECO:0000256" key="1">
    <source>
        <dbReference type="SAM" id="Phobius"/>
    </source>
</evidence>
<evidence type="ECO:0000313" key="2">
    <source>
        <dbReference type="EMBL" id="UZG65882.1"/>
    </source>
</evidence>
<geneLocation type="mitochondrion" evidence="2"/>
<keyword evidence="1" id="KW-1133">Transmembrane helix</keyword>
<sequence length="53" mass="6468">MPQLELSVWLYNLCINWNLLLVVYIIINFNNTLTYFHENPLIININNNNWTWT</sequence>